<evidence type="ECO:0000313" key="2">
    <source>
        <dbReference type="Proteomes" id="UP000636479"/>
    </source>
</evidence>
<keyword evidence="2" id="KW-1185">Reference proteome</keyword>
<organism evidence="1 2">
    <name type="scientific">Mycena indigotica</name>
    <dbReference type="NCBI Taxonomy" id="2126181"/>
    <lineage>
        <taxon>Eukaryota</taxon>
        <taxon>Fungi</taxon>
        <taxon>Dikarya</taxon>
        <taxon>Basidiomycota</taxon>
        <taxon>Agaricomycotina</taxon>
        <taxon>Agaricomycetes</taxon>
        <taxon>Agaricomycetidae</taxon>
        <taxon>Agaricales</taxon>
        <taxon>Marasmiineae</taxon>
        <taxon>Mycenaceae</taxon>
        <taxon>Mycena</taxon>
    </lineage>
</organism>
<comment type="caution">
    <text evidence="1">The sequence shown here is derived from an EMBL/GenBank/DDBJ whole genome shotgun (WGS) entry which is preliminary data.</text>
</comment>
<name>A0A8H6SC17_9AGAR</name>
<dbReference type="GeneID" id="59348244"/>
<dbReference type="Proteomes" id="UP000636479">
    <property type="component" value="Unassembled WGS sequence"/>
</dbReference>
<dbReference type="EMBL" id="JACAZF010000008">
    <property type="protein sequence ID" value="KAF7296781.1"/>
    <property type="molecule type" value="Genomic_DNA"/>
</dbReference>
<reference evidence="1" key="1">
    <citation type="submission" date="2020-05" db="EMBL/GenBank/DDBJ databases">
        <title>Mycena genomes resolve the evolution of fungal bioluminescence.</title>
        <authorList>
            <person name="Tsai I.J."/>
        </authorList>
    </citation>
    <scope>NUCLEOTIDE SEQUENCE</scope>
    <source>
        <strain evidence="1">171206Taipei</strain>
    </source>
</reference>
<proteinExistence type="predicted"/>
<evidence type="ECO:0000313" key="1">
    <source>
        <dbReference type="EMBL" id="KAF7296781.1"/>
    </source>
</evidence>
<gene>
    <name evidence="1" type="ORF">MIND_00908900</name>
</gene>
<accession>A0A8H6SC17</accession>
<dbReference type="AlphaFoldDB" id="A0A8H6SC17"/>
<dbReference type="RefSeq" id="XP_037217140.1">
    <property type="nucleotide sequence ID" value="XM_037365728.1"/>
</dbReference>
<sequence>MQGCSKDEVFDASANTSFNSAFLNSIHPHLFAHYCQSSSVRAFRQDVEKTTSMPLCKSSPRNPSNWSLWIRVAFGFHTTSHRNTSYPWVNFQYFNPEGR</sequence>
<protein>
    <submittedName>
        <fullName evidence="1">Uncharacterized protein</fullName>
    </submittedName>
</protein>